<dbReference type="Proteomes" id="UP000184076">
    <property type="component" value="Unassembled WGS sequence"/>
</dbReference>
<evidence type="ECO:0000313" key="3">
    <source>
        <dbReference type="EMBL" id="SHG09889.1"/>
    </source>
</evidence>
<evidence type="ECO:0000313" key="4">
    <source>
        <dbReference type="Proteomes" id="UP000184076"/>
    </source>
</evidence>
<sequence>MEKVIGIRFRDGGKIYHFDPGPFQVRKGDYVVVNTEQGKGLGEVVEGPFAKNPDVHPKEVKPIERPAEPSEIEKHFENLRFEEEAEAFCLERIQALGLPMNLVDVECFYDRSKIIFYFTADGRVDFRELVKDLVRRLRMRVELRQIGVRNQAKMVGGLGTCGRPLCCATFLRNFHPVSIKMAKEQNLSLNPGKISGACGRLMCCLQYEYDTYKYYKQGMPKLGKKVETPQGRGKVIRQNVIDRVVTVLLENGQEIDIDYGPVSAQGAPRPCQAKAPAPREANVPSQEGEARPRPKPEAPRQESPQQKPGKKKSRSGRSKKKKKKREE</sequence>
<dbReference type="PANTHER" id="PTHR43830:SF3">
    <property type="entry name" value="PROTEIN PSP1"/>
    <property type="match status" value="1"/>
</dbReference>
<keyword evidence="4" id="KW-1185">Reference proteome</keyword>
<dbReference type="AlphaFoldDB" id="A0A1M5H1M7"/>
<protein>
    <submittedName>
        <fullName evidence="3">Cell fate regulator YaaT, PSP1 superfamily (Controls sporulation, competence, biofilm development)</fullName>
    </submittedName>
</protein>
<dbReference type="GO" id="GO:0005737">
    <property type="term" value="C:cytoplasm"/>
    <property type="evidence" value="ECO:0007669"/>
    <property type="project" value="TreeGrafter"/>
</dbReference>
<feature type="region of interest" description="Disordered" evidence="1">
    <location>
        <begin position="259"/>
        <end position="327"/>
    </location>
</feature>
<dbReference type="OrthoDB" id="9779344at2"/>
<gene>
    <name evidence="3" type="ORF">SAMN02745206_03261</name>
</gene>
<organism evidence="3 4">
    <name type="scientific">Desulfacinum infernum DSM 9756</name>
    <dbReference type="NCBI Taxonomy" id="1121391"/>
    <lineage>
        <taxon>Bacteria</taxon>
        <taxon>Pseudomonadati</taxon>
        <taxon>Thermodesulfobacteriota</taxon>
        <taxon>Syntrophobacteria</taxon>
        <taxon>Syntrophobacterales</taxon>
        <taxon>Syntrophobacteraceae</taxon>
        <taxon>Desulfacinum</taxon>
    </lineage>
</organism>
<evidence type="ECO:0000256" key="1">
    <source>
        <dbReference type="SAM" id="MobiDB-lite"/>
    </source>
</evidence>
<dbReference type="PANTHER" id="PTHR43830">
    <property type="entry name" value="PROTEIN PSP1"/>
    <property type="match status" value="1"/>
</dbReference>
<dbReference type="InterPro" id="IPR007557">
    <property type="entry name" value="PSP1_C"/>
</dbReference>
<feature type="compositionally biased region" description="Basic residues" evidence="1">
    <location>
        <begin position="308"/>
        <end position="327"/>
    </location>
</feature>
<feature type="domain" description="PSP1 C-terminal" evidence="2">
    <location>
        <begin position="61"/>
        <end position="146"/>
    </location>
</feature>
<dbReference type="EMBL" id="FQVB01000041">
    <property type="protein sequence ID" value="SHG09889.1"/>
    <property type="molecule type" value="Genomic_DNA"/>
</dbReference>
<dbReference type="Pfam" id="PF04468">
    <property type="entry name" value="PSP1"/>
    <property type="match status" value="1"/>
</dbReference>
<dbReference type="InterPro" id="IPR047767">
    <property type="entry name" value="PSP1-like"/>
</dbReference>
<feature type="compositionally biased region" description="Basic and acidic residues" evidence="1">
    <location>
        <begin position="288"/>
        <end position="300"/>
    </location>
</feature>
<proteinExistence type="predicted"/>
<reference evidence="4" key="1">
    <citation type="submission" date="2016-11" db="EMBL/GenBank/DDBJ databases">
        <authorList>
            <person name="Varghese N."/>
            <person name="Submissions S."/>
        </authorList>
    </citation>
    <scope>NUCLEOTIDE SEQUENCE [LARGE SCALE GENOMIC DNA]</scope>
    <source>
        <strain evidence="4">DSM 9756</strain>
    </source>
</reference>
<name>A0A1M5H1M7_9BACT</name>
<accession>A0A1M5H1M7</accession>
<dbReference type="STRING" id="1121391.SAMN02745206_03261"/>
<dbReference type="RefSeq" id="WP_073041363.1">
    <property type="nucleotide sequence ID" value="NZ_FQVB01000041.1"/>
</dbReference>
<dbReference type="NCBIfam" id="NF041131">
    <property type="entry name" value="RicT_YaaT_fam"/>
    <property type="match status" value="1"/>
</dbReference>
<dbReference type="PROSITE" id="PS51411">
    <property type="entry name" value="PSP1_C"/>
    <property type="match status" value="1"/>
</dbReference>
<evidence type="ECO:0000259" key="2">
    <source>
        <dbReference type="PROSITE" id="PS51411"/>
    </source>
</evidence>